<dbReference type="PROSITE" id="PS51819">
    <property type="entry name" value="VOC"/>
    <property type="match status" value="1"/>
</dbReference>
<dbReference type="EMBL" id="JAFDVD010000020">
    <property type="protein sequence ID" value="MBM6401956.1"/>
    <property type="molecule type" value="Genomic_DNA"/>
</dbReference>
<sequence>MKVLFPALRVGALEPSVDFYETVGLEVVGRVETDDTRMAMLAAPGAEEVCLELVETPARGPVHPGGLDHLAVQVDDLRATRTRLLAAGLPVGELETPGGPDGPLTATVPDPDGHHLELVEWPAGHPVAMTRADFAPPPERTTDPEEPTA</sequence>
<keyword evidence="1" id="KW-0479">Metal-binding</keyword>
<proteinExistence type="predicted"/>
<dbReference type="SUPFAM" id="SSF54593">
    <property type="entry name" value="Glyoxalase/Bleomycin resistance protein/Dihydroxybiphenyl dioxygenase"/>
    <property type="match status" value="1"/>
</dbReference>
<evidence type="ECO:0000256" key="2">
    <source>
        <dbReference type="SAM" id="MobiDB-lite"/>
    </source>
</evidence>
<feature type="region of interest" description="Disordered" evidence="2">
    <location>
        <begin position="129"/>
        <end position="149"/>
    </location>
</feature>
<dbReference type="PANTHER" id="PTHR43048:SF3">
    <property type="entry name" value="METHYLMALONYL-COA EPIMERASE, MITOCHONDRIAL"/>
    <property type="match status" value="1"/>
</dbReference>
<name>A0ABS2CQ03_9MICO</name>
<evidence type="ECO:0000259" key="3">
    <source>
        <dbReference type="PROSITE" id="PS51819"/>
    </source>
</evidence>
<dbReference type="CDD" id="cd06587">
    <property type="entry name" value="VOC"/>
    <property type="match status" value="1"/>
</dbReference>
<dbReference type="PANTHER" id="PTHR43048">
    <property type="entry name" value="METHYLMALONYL-COA EPIMERASE"/>
    <property type="match status" value="1"/>
</dbReference>
<organism evidence="4 5">
    <name type="scientific">Phycicoccus sonneratiae</name>
    <dbReference type="NCBI Taxonomy" id="2807628"/>
    <lineage>
        <taxon>Bacteria</taxon>
        <taxon>Bacillati</taxon>
        <taxon>Actinomycetota</taxon>
        <taxon>Actinomycetes</taxon>
        <taxon>Micrococcales</taxon>
        <taxon>Intrasporangiaceae</taxon>
        <taxon>Phycicoccus</taxon>
    </lineage>
</organism>
<comment type="caution">
    <text evidence="4">The sequence shown here is derived from an EMBL/GenBank/DDBJ whole genome shotgun (WGS) entry which is preliminary data.</text>
</comment>
<accession>A0ABS2CQ03</accession>
<dbReference type="Gene3D" id="3.10.180.10">
    <property type="entry name" value="2,3-Dihydroxybiphenyl 1,2-Dioxygenase, domain 1"/>
    <property type="match status" value="1"/>
</dbReference>
<dbReference type="InterPro" id="IPR037523">
    <property type="entry name" value="VOC_core"/>
</dbReference>
<evidence type="ECO:0000256" key="1">
    <source>
        <dbReference type="ARBA" id="ARBA00022723"/>
    </source>
</evidence>
<reference evidence="4" key="1">
    <citation type="submission" date="2021-02" db="EMBL/GenBank/DDBJ databases">
        <title>Phycicoccus sp. MQZ13P-5T, whole genome shotgun sequence.</title>
        <authorList>
            <person name="Tuo L."/>
        </authorList>
    </citation>
    <scope>NUCLEOTIDE SEQUENCE</scope>
    <source>
        <strain evidence="4">MQZ13P-5</strain>
    </source>
</reference>
<feature type="domain" description="VOC" evidence="3">
    <location>
        <begin position="2"/>
        <end position="121"/>
    </location>
</feature>
<dbReference type="InterPro" id="IPR029068">
    <property type="entry name" value="Glyas_Bleomycin-R_OHBP_Dase"/>
</dbReference>
<dbReference type="RefSeq" id="WP_204132430.1">
    <property type="nucleotide sequence ID" value="NZ_JAFDVD010000020.1"/>
</dbReference>
<dbReference type="Pfam" id="PF00903">
    <property type="entry name" value="Glyoxalase"/>
    <property type="match status" value="1"/>
</dbReference>
<feature type="region of interest" description="Disordered" evidence="2">
    <location>
        <begin position="90"/>
        <end position="109"/>
    </location>
</feature>
<dbReference type="InterPro" id="IPR004360">
    <property type="entry name" value="Glyas_Fos-R_dOase_dom"/>
</dbReference>
<dbReference type="InterPro" id="IPR051785">
    <property type="entry name" value="MMCE/EMCE_epimerase"/>
</dbReference>
<evidence type="ECO:0000313" key="5">
    <source>
        <dbReference type="Proteomes" id="UP001430172"/>
    </source>
</evidence>
<protein>
    <submittedName>
        <fullName evidence="4">VOC family protein</fullName>
    </submittedName>
</protein>
<evidence type="ECO:0000313" key="4">
    <source>
        <dbReference type="EMBL" id="MBM6401956.1"/>
    </source>
</evidence>
<keyword evidence="5" id="KW-1185">Reference proteome</keyword>
<gene>
    <name evidence="4" type="ORF">JQN70_16275</name>
</gene>
<dbReference type="Proteomes" id="UP001430172">
    <property type="component" value="Unassembled WGS sequence"/>
</dbReference>